<dbReference type="RefSeq" id="WP_140453006.1">
    <property type="nucleotide sequence ID" value="NZ_VFRP01000003.1"/>
</dbReference>
<evidence type="ECO:0000313" key="2">
    <source>
        <dbReference type="EMBL" id="TPE52523.1"/>
    </source>
</evidence>
<keyword evidence="1" id="KW-0472">Membrane</keyword>
<feature type="transmembrane region" description="Helical" evidence="1">
    <location>
        <begin position="92"/>
        <end position="111"/>
    </location>
</feature>
<sequence length="113" mass="12752">MASTIREKTRAALSDLPDLEEIRDEIALLRRQMDKMSSRALVDGSRQARRLRDRTAARADDLYADAEALLGELGREFRLVERRARTTVRDHPAQSAAVALVGVGLLLALLWRR</sequence>
<dbReference type="EMBL" id="VFRP01000003">
    <property type="protein sequence ID" value="TPE52523.1"/>
    <property type="molecule type" value="Genomic_DNA"/>
</dbReference>
<evidence type="ECO:0000256" key="1">
    <source>
        <dbReference type="SAM" id="Phobius"/>
    </source>
</evidence>
<proteinExistence type="predicted"/>
<evidence type="ECO:0000313" key="3">
    <source>
        <dbReference type="Proteomes" id="UP000319255"/>
    </source>
</evidence>
<organism evidence="2 3">
    <name type="scientific">Amaricoccus solimangrovi</name>
    <dbReference type="NCBI Taxonomy" id="2589815"/>
    <lineage>
        <taxon>Bacteria</taxon>
        <taxon>Pseudomonadati</taxon>
        <taxon>Pseudomonadota</taxon>
        <taxon>Alphaproteobacteria</taxon>
        <taxon>Rhodobacterales</taxon>
        <taxon>Paracoccaceae</taxon>
        <taxon>Amaricoccus</taxon>
    </lineage>
</organism>
<name>A0A501WS05_9RHOB</name>
<gene>
    <name evidence="2" type="ORF">FJM51_04910</name>
</gene>
<accession>A0A501WS05</accession>
<keyword evidence="1" id="KW-1133">Transmembrane helix</keyword>
<keyword evidence="1" id="KW-0812">Transmembrane</keyword>
<reference evidence="2 3" key="1">
    <citation type="submission" date="2019-06" db="EMBL/GenBank/DDBJ databases">
        <title>A novel bacterium of genus Amaricoccus, isolated from marine sediment.</title>
        <authorList>
            <person name="Huang H."/>
            <person name="Mo K."/>
            <person name="Hu Y."/>
        </authorList>
    </citation>
    <scope>NUCLEOTIDE SEQUENCE [LARGE SCALE GENOMIC DNA]</scope>
    <source>
        <strain evidence="2 3">HB172011</strain>
    </source>
</reference>
<dbReference type="Proteomes" id="UP000319255">
    <property type="component" value="Unassembled WGS sequence"/>
</dbReference>
<keyword evidence="3" id="KW-1185">Reference proteome</keyword>
<comment type="caution">
    <text evidence="2">The sequence shown here is derived from an EMBL/GenBank/DDBJ whole genome shotgun (WGS) entry which is preliminary data.</text>
</comment>
<dbReference type="AlphaFoldDB" id="A0A501WS05"/>
<protein>
    <submittedName>
        <fullName evidence="2">DUF883 family protein</fullName>
    </submittedName>
</protein>